<evidence type="ECO:0000256" key="2">
    <source>
        <dbReference type="ARBA" id="ARBA00001913"/>
    </source>
</evidence>
<evidence type="ECO:0000256" key="17">
    <source>
        <dbReference type="PIRSR" id="PIRSR001205-2"/>
    </source>
</evidence>
<name>A0A0T9N4D4_YERIN</name>
<comment type="catalytic activity">
    <reaction evidence="1">
        <text>Preferential cleavage of bonds with hydrophobic residues in P1'.</text>
        <dbReference type="EC" id="3.4.24.40"/>
    </reaction>
</comment>
<dbReference type="Gene3D" id="3.40.390.10">
    <property type="entry name" value="Collagenase (Catalytic Domain)"/>
    <property type="match status" value="1"/>
</dbReference>
<evidence type="ECO:0000256" key="13">
    <source>
        <dbReference type="ARBA" id="ARBA00022833"/>
    </source>
</evidence>
<accession>A0A0T9N4D4</accession>
<feature type="binding site" evidence="17">
    <location>
        <position position="188"/>
    </location>
    <ligand>
        <name>Zn(2+)</name>
        <dbReference type="ChEBI" id="CHEBI:29105"/>
        <note>catalytic</note>
    </ligand>
</feature>
<dbReference type="NCBIfam" id="NF035945">
    <property type="entry name" value="Zn_serralysin"/>
    <property type="match status" value="1"/>
</dbReference>
<dbReference type="PROSITE" id="PS00330">
    <property type="entry name" value="HEMOLYSIN_CALCIUM"/>
    <property type="match status" value="1"/>
</dbReference>
<dbReference type="Pfam" id="PF00353">
    <property type="entry name" value="HemolysinCabind"/>
    <property type="match status" value="1"/>
</dbReference>
<proteinExistence type="inferred from homology"/>
<dbReference type="Pfam" id="PF08548">
    <property type="entry name" value="Peptidase_M10_C"/>
    <property type="match status" value="1"/>
</dbReference>
<gene>
    <name evidence="19" type="primary">prtC_2</name>
    <name evidence="19" type="ORF">ERS008530_04639</name>
</gene>
<dbReference type="EC" id="3.4.24.40" evidence="6"/>
<feature type="domain" description="Peptidase metallopeptidase" evidence="18">
    <location>
        <begin position="71"/>
        <end position="240"/>
    </location>
</feature>
<evidence type="ECO:0000256" key="9">
    <source>
        <dbReference type="ARBA" id="ARBA00022723"/>
    </source>
</evidence>
<dbReference type="InterPro" id="IPR018511">
    <property type="entry name" value="Hemolysin-typ_Ca-bd_CS"/>
</dbReference>
<dbReference type="eggNOG" id="COG2931">
    <property type="taxonomic scope" value="Bacteria"/>
</dbReference>
<dbReference type="EMBL" id="CPZJ01000034">
    <property type="protein sequence ID" value="CNG75976.1"/>
    <property type="molecule type" value="Genomic_DNA"/>
</dbReference>
<dbReference type="GO" id="GO:0030574">
    <property type="term" value="P:collagen catabolic process"/>
    <property type="evidence" value="ECO:0007669"/>
    <property type="project" value="TreeGrafter"/>
</dbReference>
<dbReference type="GO" id="GO:0005509">
    <property type="term" value="F:calcium ion binding"/>
    <property type="evidence" value="ECO:0007669"/>
    <property type="project" value="InterPro"/>
</dbReference>
<evidence type="ECO:0000313" key="19">
    <source>
        <dbReference type="EMBL" id="CNG75976.1"/>
    </source>
</evidence>
<dbReference type="InterPro" id="IPR013858">
    <property type="entry name" value="Peptidase_M10B_C"/>
</dbReference>
<keyword evidence="14" id="KW-0106">Calcium</keyword>
<dbReference type="InterPro" id="IPR001343">
    <property type="entry name" value="Hemolysn_Ca-bd"/>
</dbReference>
<keyword evidence="13 17" id="KW-0862">Zinc</keyword>
<keyword evidence="7" id="KW-0964">Secreted</keyword>
<evidence type="ECO:0000256" key="1">
    <source>
        <dbReference type="ARBA" id="ARBA00001609"/>
    </source>
</evidence>
<dbReference type="GO" id="GO:0006508">
    <property type="term" value="P:proteolysis"/>
    <property type="evidence" value="ECO:0007669"/>
    <property type="project" value="UniProtKB-KW"/>
</dbReference>
<dbReference type="PANTHER" id="PTHR10201">
    <property type="entry name" value="MATRIX METALLOPROTEINASE"/>
    <property type="match status" value="1"/>
</dbReference>
<comment type="similarity">
    <text evidence="5">Belongs to the peptidase M10A family.</text>
</comment>
<dbReference type="InterPro" id="IPR011049">
    <property type="entry name" value="Serralysin-like_metalloprot_C"/>
</dbReference>
<evidence type="ECO:0000313" key="20">
    <source>
        <dbReference type="Proteomes" id="UP000038750"/>
    </source>
</evidence>
<evidence type="ECO:0000256" key="14">
    <source>
        <dbReference type="ARBA" id="ARBA00022837"/>
    </source>
</evidence>
<evidence type="ECO:0000259" key="18">
    <source>
        <dbReference type="SMART" id="SM00235"/>
    </source>
</evidence>
<keyword evidence="12 19" id="KW-0378">Hydrolase</keyword>
<keyword evidence="8 19" id="KW-0645">Protease</keyword>
<evidence type="ECO:0000256" key="11">
    <source>
        <dbReference type="ARBA" id="ARBA00022737"/>
    </source>
</evidence>
<keyword evidence="9 17" id="KW-0479">Metal-binding</keyword>
<dbReference type="GO" id="GO:0004222">
    <property type="term" value="F:metalloendopeptidase activity"/>
    <property type="evidence" value="ECO:0007669"/>
    <property type="project" value="InterPro"/>
</dbReference>
<dbReference type="InterPro" id="IPR034033">
    <property type="entry name" value="Serralysin-like"/>
</dbReference>
<dbReference type="PIRSF" id="PIRSF001205">
    <property type="entry name" value="Peptidase_M10B"/>
    <property type="match status" value="1"/>
</dbReference>
<comment type="cofactor">
    <cofactor evidence="17">
        <name>Zn(2+)</name>
        <dbReference type="ChEBI" id="CHEBI:29105"/>
    </cofactor>
    <text evidence="17">Binds 1 zinc ion per subunit.</text>
</comment>
<keyword evidence="10" id="KW-0732">Signal</keyword>
<dbReference type="GO" id="GO:0008270">
    <property type="term" value="F:zinc ion binding"/>
    <property type="evidence" value="ECO:0007669"/>
    <property type="project" value="InterPro"/>
</dbReference>
<dbReference type="AlphaFoldDB" id="A0A0T9N4D4"/>
<evidence type="ECO:0000256" key="5">
    <source>
        <dbReference type="ARBA" id="ARBA00010370"/>
    </source>
</evidence>
<dbReference type="InterPro" id="IPR006026">
    <property type="entry name" value="Peptidase_Metallo"/>
</dbReference>
<evidence type="ECO:0000256" key="16">
    <source>
        <dbReference type="PIRSR" id="PIRSR001205-1"/>
    </source>
</evidence>
<evidence type="ECO:0000256" key="8">
    <source>
        <dbReference type="ARBA" id="ARBA00022670"/>
    </source>
</evidence>
<comment type="subcellular location">
    <subcellularLocation>
        <location evidence="3">Secreted</location>
    </subcellularLocation>
</comment>
<reference evidence="19 20" key="1">
    <citation type="submission" date="2015-03" db="EMBL/GenBank/DDBJ databases">
        <authorList>
            <person name="Murphy D."/>
        </authorList>
    </citation>
    <scope>NUCLEOTIDE SEQUENCE [LARGE SCALE GENOMIC DNA]</scope>
    <source>
        <strain evidence="19 20">BR165/97</strain>
    </source>
</reference>
<organism evidence="19 20">
    <name type="scientific">Yersinia intermedia</name>
    <dbReference type="NCBI Taxonomy" id="631"/>
    <lineage>
        <taxon>Bacteria</taxon>
        <taxon>Pseudomonadati</taxon>
        <taxon>Pseudomonadota</taxon>
        <taxon>Gammaproteobacteria</taxon>
        <taxon>Enterobacterales</taxon>
        <taxon>Yersiniaceae</taxon>
        <taxon>Yersinia</taxon>
    </lineage>
</organism>
<dbReference type="Pfam" id="PF00413">
    <property type="entry name" value="Peptidase_M10"/>
    <property type="match status" value="1"/>
</dbReference>
<dbReference type="GO" id="GO:0005615">
    <property type="term" value="C:extracellular space"/>
    <property type="evidence" value="ECO:0007669"/>
    <property type="project" value="InterPro"/>
</dbReference>
<evidence type="ECO:0000256" key="6">
    <source>
        <dbReference type="ARBA" id="ARBA00012422"/>
    </source>
</evidence>
<feature type="active site" evidence="16">
    <location>
        <position position="185"/>
    </location>
</feature>
<comment type="cofactor">
    <cofactor evidence="2">
        <name>Ca(2+)</name>
        <dbReference type="ChEBI" id="CHEBI:29108"/>
    </cofactor>
</comment>
<dbReference type="SUPFAM" id="SSF51120">
    <property type="entry name" value="beta-Roll"/>
    <property type="match status" value="1"/>
</dbReference>
<evidence type="ECO:0000256" key="7">
    <source>
        <dbReference type="ARBA" id="ARBA00022525"/>
    </source>
</evidence>
<evidence type="ECO:0000256" key="10">
    <source>
        <dbReference type="ARBA" id="ARBA00022729"/>
    </source>
</evidence>
<dbReference type="SUPFAM" id="SSF55486">
    <property type="entry name" value="Metalloproteases ('zincins'), catalytic domain"/>
    <property type="match status" value="1"/>
</dbReference>
<evidence type="ECO:0000256" key="4">
    <source>
        <dbReference type="ARBA" id="ARBA00009490"/>
    </source>
</evidence>
<dbReference type="RefSeq" id="WP_050074815.1">
    <property type="nucleotide sequence ID" value="NZ_CPZJ01000034.1"/>
</dbReference>
<protein>
    <recommendedName>
        <fullName evidence="6">serralysin</fullName>
        <ecNumber evidence="6">3.4.24.40</ecNumber>
    </recommendedName>
</protein>
<dbReference type="InterPro" id="IPR016294">
    <property type="entry name" value="Pept_M10B"/>
</dbReference>
<dbReference type="GO" id="GO:0030198">
    <property type="term" value="P:extracellular matrix organization"/>
    <property type="evidence" value="ECO:0007669"/>
    <property type="project" value="TreeGrafter"/>
</dbReference>
<evidence type="ECO:0000256" key="12">
    <source>
        <dbReference type="ARBA" id="ARBA00022801"/>
    </source>
</evidence>
<dbReference type="Proteomes" id="UP000038750">
    <property type="component" value="Unassembled WGS sequence"/>
</dbReference>
<dbReference type="PRINTS" id="PR00313">
    <property type="entry name" value="CABNDNGRPT"/>
</dbReference>
<dbReference type="CDD" id="cd04277">
    <property type="entry name" value="ZnMc_serralysin_like"/>
    <property type="match status" value="1"/>
</dbReference>
<keyword evidence="11" id="KW-0677">Repeat</keyword>
<feature type="binding site" evidence="17">
    <location>
        <position position="194"/>
    </location>
    <ligand>
        <name>Zn(2+)</name>
        <dbReference type="ChEBI" id="CHEBI:29105"/>
        <note>catalytic</note>
    </ligand>
</feature>
<keyword evidence="15 19" id="KW-0482">Metalloprotease</keyword>
<dbReference type="OrthoDB" id="733404at2"/>
<dbReference type="STRING" id="631.CH53_3001"/>
<dbReference type="Gene3D" id="2.150.10.10">
    <property type="entry name" value="Serralysin-like metalloprotease, C-terminal"/>
    <property type="match status" value="1"/>
</dbReference>
<dbReference type="PANTHER" id="PTHR10201:SF291">
    <property type="entry name" value="MATRIX METALLOPROTEINASE 1, ISOFORM C-RELATED"/>
    <property type="match status" value="1"/>
</dbReference>
<dbReference type="SMART" id="SM00235">
    <property type="entry name" value="ZnMc"/>
    <property type="match status" value="1"/>
</dbReference>
<dbReference type="InterPro" id="IPR001818">
    <property type="entry name" value="Pept_M10_metallopeptidase"/>
</dbReference>
<comment type="similarity">
    <text evidence="4">Belongs to the peptidase M10B family.</text>
</comment>
<evidence type="ECO:0000256" key="3">
    <source>
        <dbReference type="ARBA" id="ARBA00004613"/>
    </source>
</evidence>
<feature type="binding site" evidence="17">
    <location>
        <position position="184"/>
    </location>
    <ligand>
        <name>Zn(2+)</name>
        <dbReference type="ChEBI" id="CHEBI:29105"/>
        <note>catalytic</note>
    </ligand>
</feature>
<sequence length="479" mass="51638">MKASSNKVVEQFDSAMARSGYNAVSEFFQYHARGENLVINGKPSYSNEDAGLQITRTDQTWNGKYVFDQPVKLTYSFLDSVTRIPGGDKGFVKFNPAQIATAKLSLQSWSDAANITFTEITPSQKANVTFGNFTLSHDGSLADSQAYALLPGSGSSSGSTWYNYNVDNIRHPDTMEYGRQTLTHEIGHALGLSHPGNYNAGEGTPTYKDVTYAEDTRQFSIMSYWNEKNTGGDNKGHYAAAPMLDDIAAIQHLYGANMTTRTGDTIYGFHSNTHRDYYTAADSSKALIFSVWDADGNDTFDFSGYSNDQRINLHEGSFTDVGGLKGNVSIAAGVTIENAIGGSGNDIIVGNDARNTLMGGDGNDILFGDGGADVLWGGGGKDIFVFGQVSDSTPQVADWIMDFERGIDKIDLSAFNFANSGGFHFVNSFSGKAGEAMLTYDAGSNVSDLALNNVAGDHSFSDFLVKIIGQPAQETDFIV</sequence>
<dbReference type="InterPro" id="IPR024079">
    <property type="entry name" value="MetalloPept_cat_dom_sf"/>
</dbReference>
<evidence type="ECO:0000256" key="15">
    <source>
        <dbReference type="ARBA" id="ARBA00023049"/>
    </source>
</evidence>